<dbReference type="SUPFAM" id="SSF52047">
    <property type="entry name" value="RNI-like"/>
    <property type="match status" value="1"/>
</dbReference>
<evidence type="ECO:0000313" key="2">
    <source>
        <dbReference type="EMBL" id="CAK9861913.1"/>
    </source>
</evidence>
<feature type="region of interest" description="Disordered" evidence="1">
    <location>
        <begin position="444"/>
        <end position="515"/>
    </location>
</feature>
<evidence type="ECO:0000313" key="3">
    <source>
        <dbReference type="Proteomes" id="UP001497522"/>
    </source>
</evidence>
<keyword evidence="3" id="KW-1185">Reference proteome</keyword>
<gene>
    <name evidence="2" type="ORF">CSSPJE1EN2_LOCUS4908</name>
</gene>
<dbReference type="SMART" id="SM00368">
    <property type="entry name" value="LRR_RI"/>
    <property type="match status" value="3"/>
</dbReference>
<feature type="region of interest" description="Disordered" evidence="1">
    <location>
        <begin position="255"/>
        <end position="278"/>
    </location>
</feature>
<dbReference type="InterPro" id="IPR032675">
    <property type="entry name" value="LRR_dom_sf"/>
</dbReference>
<proteinExistence type="predicted"/>
<feature type="compositionally biased region" description="Polar residues" evidence="1">
    <location>
        <begin position="457"/>
        <end position="485"/>
    </location>
</feature>
<dbReference type="EMBL" id="OZ023713">
    <property type="protein sequence ID" value="CAK9861913.1"/>
    <property type="molecule type" value="Genomic_DNA"/>
</dbReference>
<evidence type="ECO:0000256" key="1">
    <source>
        <dbReference type="SAM" id="MobiDB-lite"/>
    </source>
</evidence>
<dbReference type="PANTHER" id="PTHR24110:SF3">
    <property type="entry name" value="CENTROSOMAL PROTEIN OF 78 KDA"/>
    <property type="match status" value="1"/>
</dbReference>
<organism evidence="2 3">
    <name type="scientific">Sphagnum jensenii</name>
    <dbReference type="NCBI Taxonomy" id="128206"/>
    <lineage>
        <taxon>Eukaryota</taxon>
        <taxon>Viridiplantae</taxon>
        <taxon>Streptophyta</taxon>
        <taxon>Embryophyta</taxon>
        <taxon>Bryophyta</taxon>
        <taxon>Sphagnophytina</taxon>
        <taxon>Sphagnopsida</taxon>
        <taxon>Sphagnales</taxon>
        <taxon>Sphagnaceae</taxon>
        <taxon>Sphagnum</taxon>
    </lineage>
</organism>
<feature type="compositionally biased region" description="Basic and acidic residues" evidence="1">
    <location>
        <begin position="490"/>
        <end position="499"/>
    </location>
</feature>
<name>A0ABP1AHG1_9BRYO</name>
<sequence>MQARSLQNCTPLQTLNLSGCALTNASVVLIVDILKAPRAPEASSKQTSAMFKYLQKDLALTNKPFDIMQHTSDEVWKKGGPPDADWQASLRRQSSPQISCVPSTKLTDDHMEGITALDLSYNHFTDVLAQEICPVLRSGVTLNALNLQRNYLTQEGAKQFIIVMQDLHILRSVDLRDNVTDASCLGVLEDGEHKPAFSIPHQLPFWPKGKPIVNLEPWHLLDEIQKKLTPDLSRRDFLAMPRHIEQKRLTASNVGTPRVASRSVYKDPTSDHGNMSSPFSQAPICINQQLCPKPRSAPNRNWGTPDLSARNMQDCSTWCSKRMTAAMPKGLNALQILSHQQRPQSREDKDGSEKLNNLASGALEHWPYNNASSFNGNLHKPFLSHMGTPRSHTLPWSHQNLRGGQTLPMTIEPPQEHWHSLKVPILNYEDWQDNQACQFKKCTRHKMTPRRAKSRPQPHSTFPRSKQLISKRGSMSSSGTPQVTRLQHLKSLDGTESTKSRRMSRGPWSLQQSPINSWNNGKKVLKTFQQLRDDVTDGISKASSKATMHVSSLPPGAKSKKEAEWNSFMTDMAGTLLKLKGRLLLTCTIIWGREFNIIEFSKSGRLKGQKRKLTNDHICVGADRLDSLVLR</sequence>
<dbReference type="Gene3D" id="3.80.10.10">
    <property type="entry name" value="Ribonuclease Inhibitor"/>
    <property type="match status" value="1"/>
</dbReference>
<dbReference type="InterPro" id="IPR001611">
    <property type="entry name" value="Leu-rich_rpt"/>
</dbReference>
<reference evidence="2" key="1">
    <citation type="submission" date="2024-03" db="EMBL/GenBank/DDBJ databases">
        <authorList>
            <consortium name="ELIXIR-Norway"/>
            <consortium name="Elixir Norway"/>
        </authorList>
    </citation>
    <scope>NUCLEOTIDE SEQUENCE</scope>
</reference>
<protein>
    <submittedName>
        <fullName evidence="2">Uncharacterized protein</fullName>
    </submittedName>
</protein>
<dbReference type="Pfam" id="PF13516">
    <property type="entry name" value="LRR_6"/>
    <property type="match status" value="1"/>
</dbReference>
<dbReference type="PANTHER" id="PTHR24110">
    <property type="entry name" value="CENTROSOMAL PROTEIN OF 78 KDA"/>
    <property type="match status" value="1"/>
</dbReference>
<feature type="compositionally biased region" description="Basic residues" evidence="1">
    <location>
        <begin position="444"/>
        <end position="456"/>
    </location>
</feature>
<dbReference type="Proteomes" id="UP001497522">
    <property type="component" value="Chromosome 12"/>
</dbReference>
<accession>A0ABP1AHG1</accession>